<protein>
    <submittedName>
        <fullName evidence="4">Thioesterase</fullName>
    </submittedName>
</protein>
<dbReference type="PANTHER" id="PTHR11487:SF0">
    <property type="entry name" value="S-ACYL FATTY ACID SYNTHASE THIOESTERASE, MEDIUM CHAIN"/>
    <property type="match status" value="1"/>
</dbReference>
<dbReference type="InterPro" id="IPR029058">
    <property type="entry name" value="AB_hydrolase_fold"/>
</dbReference>
<dbReference type="SUPFAM" id="SSF53474">
    <property type="entry name" value="alpha/beta-Hydrolases"/>
    <property type="match status" value="1"/>
</dbReference>
<name>A0A919J308_9ACTN</name>
<dbReference type="InterPro" id="IPR020802">
    <property type="entry name" value="TesA-like"/>
</dbReference>
<evidence type="ECO:0000256" key="2">
    <source>
        <dbReference type="ARBA" id="ARBA00022801"/>
    </source>
</evidence>
<proteinExistence type="inferred from homology"/>
<organism evidence="4 5">
    <name type="scientific">Paractinoplanes ferrugineus</name>
    <dbReference type="NCBI Taxonomy" id="113564"/>
    <lineage>
        <taxon>Bacteria</taxon>
        <taxon>Bacillati</taxon>
        <taxon>Actinomycetota</taxon>
        <taxon>Actinomycetes</taxon>
        <taxon>Micromonosporales</taxon>
        <taxon>Micromonosporaceae</taxon>
        <taxon>Paractinoplanes</taxon>
    </lineage>
</organism>
<comment type="similarity">
    <text evidence="1">Belongs to the thioesterase family.</text>
</comment>
<dbReference type="AlphaFoldDB" id="A0A919J308"/>
<dbReference type="Proteomes" id="UP000598174">
    <property type="component" value="Unassembled WGS sequence"/>
</dbReference>
<evidence type="ECO:0000256" key="1">
    <source>
        <dbReference type="ARBA" id="ARBA00007169"/>
    </source>
</evidence>
<dbReference type="Pfam" id="PF00975">
    <property type="entry name" value="Thioesterase"/>
    <property type="match status" value="1"/>
</dbReference>
<dbReference type="GO" id="GO:0008610">
    <property type="term" value="P:lipid biosynthetic process"/>
    <property type="evidence" value="ECO:0007669"/>
    <property type="project" value="TreeGrafter"/>
</dbReference>
<accession>A0A919J308</accession>
<dbReference type="SMART" id="SM00824">
    <property type="entry name" value="PKS_TE"/>
    <property type="match status" value="1"/>
</dbReference>
<dbReference type="EMBL" id="BOMM01000040">
    <property type="protein sequence ID" value="GIE12734.1"/>
    <property type="molecule type" value="Genomic_DNA"/>
</dbReference>
<keyword evidence="2" id="KW-0378">Hydrolase</keyword>
<dbReference type="Gene3D" id="3.40.50.1820">
    <property type="entry name" value="alpha/beta hydrolase"/>
    <property type="match status" value="1"/>
</dbReference>
<keyword evidence="5" id="KW-1185">Reference proteome</keyword>
<evidence type="ECO:0000313" key="5">
    <source>
        <dbReference type="Proteomes" id="UP000598174"/>
    </source>
</evidence>
<comment type="caution">
    <text evidence="4">The sequence shown here is derived from an EMBL/GenBank/DDBJ whole genome shotgun (WGS) entry which is preliminary data.</text>
</comment>
<feature type="domain" description="Thioesterase TesA-like" evidence="3">
    <location>
        <begin position="21"/>
        <end position="242"/>
    </location>
</feature>
<sequence>MSTETWLRRYGSAPQAPHRLICLPHAGGSATFYHPVALALAPSVDVLAVQYPGRQDRRNEPFTATIQELAEQIVPAVRQVADRPLTFFGHSMGSTVAFEIVRQLQAEGIAVSGMFVSGRFAPSVDRGERVHEMSDAGVLAELRRLDGTDARMFDTPDIVEMIMPALRNDYRAIETYKYLPGPPLTCAVYALLGDADPKVNAAEMRAWAGHTTGPFTFTTFAGGHFYLTHHMPAILAAITAHIEEEQRTSA</sequence>
<dbReference type="InterPro" id="IPR001031">
    <property type="entry name" value="Thioesterase"/>
</dbReference>
<gene>
    <name evidence="4" type="ORF">Afe05nite_45740</name>
</gene>
<dbReference type="RefSeq" id="WP_239118104.1">
    <property type="nucleotide sequence ID" value="NZ_BAAABP010000022.1"/>
</dbReference>
<evidence type="ECO:0000313" key="4">
    <source>
        <dbReference type="EMBL" id="GIE12734.1"/>
    </source>
</evidence>
<reference evidence="4" key="1">
    <citation type="submission" date="2021-01" db="EMBL/GenBank/DDBJ databases">
        <title>Whole genome shotgun sequence of Actinoplanes ferrugineus NBRC 15555.</title>
        <authorList>
            <person name="Komaki H."/>
            <person name="Tamura T."/>
        </authorList>
    </citation>
    <scope>NUCLEOTIDE SEQUENCE</scope>
    <source>
        <strain evidence="4">NBRC 15555</strain>
    </source>
</reference>
<dbReference type="GO" id="GO:0016787">
    <property type="term" value="F:hydrolase activity"/>
    <property type="evidence" value="ECO:0007669"/>
    <property type="project" value="UniProtKB-KW"/>
</dbReference>
<evidence type="ECO:0000259" key="3">
    <source>
        <dbReference type="SMART" id="SM00824"/>
    </source>
</evidence>
<dbReference type="InterPro" id="IPR012223">
    <property type="entry name" value="TEII"/>
</dbReference>
<dbReference type="PANTHER" id="PTHR11487">
    <property type="entry name" value="THIOESTERASE"/>
    <property type="match status" value="1"/>
</dbReference>